<dbReference type="Proteomes" id="UP001605036">
    <property type="component" value="Unassembled WGS sequence"/>
</dbReference>
<reference evidence="4 5" key="1">
    <citation type="submission" date="2024-09" db="EMBL/GenBank/DDBJ databases">
        <title>Chromosome-scale assembly of Riccia fluitans.</title>
        <authorList>
            <person name="Paukszto L."/>
            <person name="Sawicki J."/>
            <person name="Karawczyk K."/>
            <person name="Piernik-Szablinska J."/>
            <person name="Szczecinska M."/>
            <person name="Mazdziarz M."/>
        </authorList>
    </citation>
    <scope>NUCLEOTIDE SEQUENCE [LARGE SCALE GENOMIC DNA]</scope>
    <source>
        <strain evidence="4">Rf_01</strain>
        <tissue evidence="4">Aerial parts of the thallus</tissue>
    </source>
</reference>
<comment type="caution">
    <text evidence="4">The sequence shown here is derived from an EMBL/GenBank/DDBJ whole genome shotgun (WGS) entry which is preliminary data.</text>
</comment>
<evidence type="ECO:0000256" key="2">
    <source>
        <dbReference type="ARBA" id="ARBA00022737"/>
    </source>
</evidence>
<keyword evidence="5" id="KW-1185">Reference proteome</keyword>
<gene>
    <name evidence="4" type="ORF">R1flu_011162</name>
</gene>
<organism evidence="4 5">
    <name type="scientific">Riccia fluitans</name>
    <dbReference type="NCBI Taxonomy" id="41844"/>
    <lineage>
        <taxon>Eukaryota</taxon>
        <taxon>Viridiplantae</taxon>
        <taxon>Streptophyta</taxon>
        <taxon>Embryophyta</taxon>
        <taxon>Marchantiophyta</taxon>
        <taxon>Marchantiopsida</taxon>
        <taxon>Marchantiidae</taxon>
        <taxon>Marchantiales</taxon>
        <taxon>Ricciaceae</taxon>
        <taxon>Riccia</taxon>
    </lineage>
</organism>
<dbReference type="PANTHER" id="PTHR46344:SF27">
    <property type="entry name" value="KELCH REPEAT SUPERFAMILY PROTEIN"/>
    <property type="match status" value="1"/>
</dbReference>
<keyword evidence="1" id="KW-0880">Kelch repeat</keyword>
<evidence type="ECO:0000313" key="5">
    <source>
        <dbReference type="Proteomes" id="UP001605036"/>
    </source>
</evidence>
<protein>
    <recommendedName>
        <fullName evidence="6">F-box domain-containing protein</fullName>
    </recommendedName>
</protein>
<sequence>MSATSLEPSSSSDRRTEETESSSSSLIPGLPDDVVSRITTSVWRIRLKLVSKAWKRAVEDPFPFQCRGNLRVSEEWVYAETWNQSTRVVSWYPWMSAKESGYLHLPYPPGNVSTT</sequence>
<keyword evidence="2" id="KW-0677">Repeat</keyword>
<evidence type="ECO:0008006" key="6">
    <source>
        <dbReference type="Google" id="ProtNLM"/>
    </source>
</evidence>
<evidence type="ECO:0000256" key="3">
    <source>
        <dbReference type="SAM" id="MobiDB-lite"/>
    </source>
</evidence>
<evidence type="ECO:0000256" key="1">
    <source>
        <dbReference type="ARBA" id="ARBA00022441"/>
    </source>
</evidence>
<evidence type="ECO:0000313" key="4">
    <source>
        <dbReference type="EMBL" id="KAL2643575.1"/>
    </source>
</evidence>
<proteinExistence type="predicted"/>
<name>A0ABD1Z710_9MARC</name>
<feature type="region of interest" description="Disordered" evidence="3">
    <location>
        <begin position="1"/>
        <end position="31"/>
    </location>
</feature>
<dbReference type="EMBL" id="JBHFFA010000002">
    <property type="protein sequence ID" value="KAL2643575.1"/>
    <property type="molecule type" value="Genomic_DNA"/>
</dbReference>
<accession>A0ABD1Z710</accession>
<dbReference type="PANTHER" id="PTHR46344">
    <property type="entry name" value="OS02G0202900 PROTEIN"/>
    <property type="match status" value="1"/>
</dbReference>
<dbReference type="AlphaFoldDB" id="A0ABD1Z710"/>